<organism evidence="2 3">
    <name type="scientific">Filimonas lacunae</name>
    <dbReference type="NCBI Taxonomy" id="477680"/>
    <lineage>
        <taxon>Bacteria</taxon>
        <taxon>Pseudomonadati</taxon>
        <taxon>Bacteroidota</taxon>
        <taxon>Chitinophagia</taxon>
        <taxon>Chitinophagales</taxon>
        <taxon>Chitinophagaceae</taxon>
        <taxon>Filimonas</taxon>
    </lineage>
</organism>
<dbReference type="AlphaFoldDB" id="A0A1N7MA90"/>
<evidence type="ECO:0000313" key="3">
    <source>
        <dbReference type="Proteomes" id="UP000186917"/>
    </source>
</evidence>
<dbReference type="Gene3D" id="2.60.40.10">
    <property type="entry name" value="Immunoglobulins"/>
    <property type="match status" value="4"/>
</dbReference>
<accession>A0A1N7MA90</accession>
<dbReference type="OrthoDB" id="689754at2"/>
<dbReference type="Proteomes" id="UP000186917">
    <property type="component" value="Unassembled WGS sequence"/>
</dbReference>
<dbReference type="STRING" id="477680.SAMN05421788_1011466"/>
<dbReference type="RefSeq" id="WP_076377057.1">
    <property type="nucleotide sequence ID" value="NZ_AP017422.1"/>
</dbReference>
<keyword evidence="1" id="KW-0732">Signal</keyword>
<dbReference type="InterPro" id="IPR036116">
    <property type="entry name" value="FN3_sf"/>
</dbReference>
<feature type="signal peptide" evidence="1">
    <location>
        <begin position="1"/>
        <end position="20"/>
    </location>
</feature>
<dbReference type="InterPro" id="IPR013783">
    <property type="entry name" value="Ig-like_fold"/>
</dbReference>
<proteinExistence type="predicted"/>
<sequence>MATRYIYIFFCLLFCLPAIAQQNDDNCFAGSNAVFVYNTVLPDTATNSLLLFQRREREGNTAWVTIRRFHNPDNATDVLANYEEARQLLPGFEQQLDVAEAWRKWKRYGTFDSLLNEVGFLPGQLAFHIVLADTTVKAGSTYQYRIIKETETAIGAEERAGNWVSFPARLQTPAPRFLRRQAERDAVMLQWYVTGAMPVQRFQVYRAEGNDNTFELLDCMTGAVQKGDTLIYNMQDNKAVFSEMYRYYIVPLNAFGGGGNIVSDTVPATCMNPNELLTPQFVRADANTDKQAIMVHYLLPDPGYIGSVHIMRSNSFSTGFEEVGITGPADTLFADYRIVPGKKYYYYLQMTDKMGRNSARSVKTFGMLQDTTNDAPARFVTATRIREGVLVSWQNAPDTSVISGYYIYRKASGSERFERISELLPVRDSINEFLDSSTLLQSATLYMYSVVSENLSNKVSAFSVPAYVTGRQPQGKRILLSPREVKVLMQNQKVRLIWYDMKLMDNSFAFYNIYRKSDRDTSFRAVAFHYPAEFTSFMDSTTEPGISYVYAIECADEDSTTGAQTITARINIPSQPLLAPELTASASENSILLIWQQNTDARVRAYGVYRYTRGNEPEKIATVNAEILSFEDSKADKGKTYYYYLQPDKADNTMEVVMSNKVYVVY</sequence>
<dbReference type="SUPFAM" id="SSF49265">
    <property type="entry name" value="Fibronectin type III"/>
    <property type="match status" value="2"/>
</dbReference>
<gene>
    <name evidence="2" type="ORF">SAMN05421788_1011466</name>
</gene>
<dbReference type="EMBL" id="FTOR01000001">
    <property type="protein sequence ID" value="SIS82962.1"/>
    <property type="molecule type" value="Genomic_DNA"/>
</dbReference>
<keyword evidence="3" id="KW-1185">Reference proteome</keyword>
<evidence type="ECO:0000256" key="1">
    <source>
        <dbReference type="SAM" id="SignalP"/>
    </source>
</evidence>
<protein>
    <submittedName>
        <fullName evidence="2">Fibronectin type 3 domain-containing protein</fullName>
    </submittedName>
</protein>
<name>A0A1N7MA90_9BACT</name>
<reference evidence="3" key="1">
    <citation type="submission" date="2017-01" db="EMBL/GenBank/DDBJ databases">
        <authorList>
            <person name="Varghese N."/>
            <person name="Submissions S."/>
        </authorList>
    </citation>
    <scope>NUCLEOTIDE SEQUENCE [LARGE SCALE GENOMIC DNA]</scope>
    <source>
        <strain evidence="3">DSM 21054</strain>
    </source>
</reference>
<feature type="chain" id="PRO_5011980891" evidence="1">
    <location>
        <begin position="21"/>
        <end position="666"/>
    </location>
</feature>
<evidence type="ECO:0000313" key="2">
    <source>
        <dbReference type="EMBL" id="SIS82962.1"/>
    </source>
</evidence>